<proteinExistence type="inferred from homology"/>
<evidence type="ECO:0000256" key="1">
    <source>
        <dbReference type="ARBA" id="ARBA00004123"/>
    </source>
</evidence>
<reference evidence="7 8" key="1">
    <citation type="submission" date="2015-03" db="EMBL/GenBank/DDBJ databases">
        <authorList>
            <person name="Radwan O."/>
            <person name="Al-Naeli F.A."/>
            <person name="Rendon G.A."/>
            <person name="Fields C."/>
        </authorList>
    </citation>
    <scope>NUCLEOTIDE SEQUENCE [LARGE SCALE GENOMIC DNA]</scope>
    <source>
        <strain evidence="7">CR-DP1</strain>
    </source>
</reference>
<feature type="compositionally biased region" description="Low complexity" evidence="5">
    <location>
        <begin position="311"/>
        <end position="324"/>
    </location>
</feature>
<dbReference type="GO" id="GO:0006397">
    <property type="term" value="P:mRNA processing"/>
    <property type="evidence" value="ECO:0007669"/>
    <property type="project" value="UniProtKB-KW"/>
</dbReference>
<organism evidence="7 8">
    <name type="scientific">Thielaviopsis punctulata</name>
    <dbReference type="NCBI Taxonomy" id="72032"/>
    <lineage>
        <taxon>Eukaryota</taxon>
        <taxon>Fungi</taxon>
        <taxon>Dikarya</taxon>
        <taxon>Ascomycota</taxon>
        <taxon>Pezizomycotina</taxon>
        <taxon>Sordariomycetes</taxon>
        <taxon>Hypocreomycetidae</taxon>
        <taxon>Microascales</taxon>
        <taxon>Ceratocystidaceae</taxon>
        <taxon>Thielaviopsis</taxon>
    </lineage>
</organism>
<dbReference type="InterPro" id="IPR007854">
    <property type="entry name" value="Fip1_dom"/>
</dbReference>
<feature type="compositionally biased region" description="Gly residues" evidence="5">
    <location>
        <begin position="325"/>
        <end position="336"/>
    </location>
</feature>
<feature type="compositionally biased region" description="Acidic residues" evidence="5">
    <location>
        <begin position="7"/>
        <end position="19"/>
    </location>
</feature>
<keyword evidence="8" id="KW-1185">Reference proteome</keyword>
<sequence>MSAPAMDVDDDDLYSDEAEQVGSPPKTVTNSAEEAPATALNPSEKANTSEGDAPDGDDDEEEEEEDDSDIDIITQRPDGSKPEPPQQSRQSDIQNVSQRSITDAPGAKNSPNSPHSEHESTPNTNANPPSRLPGLGHAPSGPDQASGSGATSHVAPLPVPKADQAAQAASTSKLNINGNPVYPPAGKPIMSVVIDTDLPDNEKPWRQPGTDLSDYFNYGFDEFTWALYAAKQESLRNEFSADALMANQKKMMEEFNNMMMGGMGGGMPGGMPGMPGMPGMSGMDADMMPPEMQQMMQQMMGGGGPGGPQGGMDMSQMDQSMFGGNNDGPGNGGQGGQDSFQQQFGNQGGDFGGYNNQGRGGFNNRGRGGRRHW</sequence>
<keyword evidence="3" id="KW-0507">mRNA processing</keyword>
<dbReference type="Pfam" id="PF05182">
    <property type="entry name" value="Fip1"/>
    <property type="match status" value="1"/>
</dbReference>
<feature type="compositionally biased region" description="Polar residues" evidence="5">
    <location>
        <begin position="86"/>
        <end position="101"/>
    </location>
</feature>
<evidence type="ECO:0000259" key="6">
    <source>
        <dbReference type="Pfam" id="PF05182"/>
    </source>
</evidence>
<comment type="caution">
    <text evidence="7">The sequence shown here is derived from an EMBL/GenBank/DDBJ whole genome shotgun (WGS) entry which is preliminary data.</text>
</comment>
<dbReference type="PANTHER" id="PTHR13484:SF0">
    <property type="entry name" value="PRE-MRNA 3'-END-PROCESSING FACTOR FIP1"/>
    <property type="match status" value="1"/>
</dbReference>
<protein>
    <recommendedName>
        <fullName evidence="6">Pre-mRNA polyadenylation factor Fip1 domain-containing protein</fullName>
    </recommendedName>
</protein>
<accession>A0A0F4ZLR5</accession>
<dbReference type="GO" id="GO:0005847">
    <property type="term" value="C:mRNA cleavage and polyadenylation specificity factor complex"/>
    <property type="evidence" value="ECO:0007669"/>
    <property type="project" value="TreeGrafter"/>
</dbReference>
<dbReference type="EMBL" id="LAEV01000060">
    <property type="protein sequence ID" value="KKA31081.1"/>
    <property type="molecule type" value="Genomic_DNA"/>
</dbReference>
<feature type="region of interest" description="Disordered" evidence="5">
    <location>
        <begin position="1"/>
        <end position="156"/>
    </location>
</feature>
<dbReference type="OrthoDB" id="1917198at2759"/>
<name>A0A0F4ZLR5_9PEZI</name>
<evidence type="ECO:0000256" key="4">
    <source>
        <dbReference type="ARBA" id="ARBA00023242"/>
    </source>
</evidence>
<evidence type="ECO:0000313" key="7">
    <source>
        <dbReference type="EMBL" id="KKA31081.1"/>
    </source>
</evidence>
<evidence type="ECO:0000256" key="2">
    <source>
        <dbReference type="ARBA" id="ARBA00007459"/>
    </source>
</evidence>
<keyword evidence="4" id="KW-0539">Nucleus</keyword>
<comment type="subcellular location">
    <subcellularLocation>
        <location evidence="1">Nucleus</location>
    </subcellularLocation>
</comment>
<evidence type="ECO:0000313" key="8">
    <source>
        <dbReference type="Proteomes" id="UP000033483"/>
    </source>
</evidence>
<feature type="domain" description="Pre-mRNA polyadenylation factor Fip1" evidence="6">
    <location>
        <begin position="197"/>
        <end position="236"/>
    </location>
</feature>
<feature type="region of interest" description="Disordered" evidence="5">
    <location>
        <begin position="302"/>
        <end position="373"/>
    </location>
</feature>
<dbReference type="PANTHER" id="PTHR13484">
    <property type="entry name" value="FIP1-LIKE 1 PROTEIN"/>
    <property type="match status" value="1"/>
</dbReference>
<evidence type="ECO:0000256" key="5">
    <source>
        <dbReference type="SAM" id="MobiDB-lite"/>
    </source>
</evidence>
<dbReference type="InterPro" id="IPR051187">
    <property type="entry name" value="Pre-mRNA_3'-end_processing_reg"/>
</dbReference>
<gene>
    <name evidence="7" type="ORF">TD95_001790</name>
</gene>
<comment type="similarity">
    <text evidence="2">Belongs to the FIP1 family.</text>
</comment>
<evidence type="ECO:0000256" key="3">
    <source>
        <dbReference type="ARBA" id="ARBA00022664"/>
    </source>
</evidence>
<dbReference type="AlphaFoldDB" id="A0A0F4ZLR5"/>
<dbReference type="Proteomes" id="UP000033483">
    <property type="component" value="Unassembled WGS sequence"/>
</dbReference>
<feature type="compositionally biased region" description="Acidic residues" evidence="5">
    <location>
        <begin position="52"/>
        <end position="70"/>
    </location>
</feature>